<keyword evidence="2" id="KW-1185">Reference proteome</keyword>
<reference evidence="1 2" key="1">
    <citation type="submission" date="2015-08" db="EMBL/GenBank/DDBJ databases">
        <authorList>
            <person name="Babu N.S."/>
            <person name="Beckwith C.J."/>
            <person name="Beseler K.G."/>
            <person name="Brison A."/>
            <person name="Carone J.V."/>
            <person name="Caskin T.P."/>
            <person name="Diamond M."/>
            <person name="Durham M.E."/>
            <person name="Foxe J.M."/>
            <person name="Go M."/>
            <person name="Henderson B.A."/>
            <person name="Jones I.B."/>
            <person name="McGettigan J.A."/>
            <person name="Micheletti S.J."/>
            <person name="Nasrallah M.E."/>
            <person name="Ortiz D."/>
            <person name="Piller C.R."/>
            <person name="Privatt S.R."/>
            <person name="Schneider S.L."/>
            <person name="Sharp S."/>
            <person name="Smith T.C."/>
            <person name="Stanton J.D."/>
            <person name="Ullery H.E."/>
            <person name="Wilson R.J."/>
            <person name="Serrano M.G."/>
            <person name="Buck G."/>
            <person name="Lee V."/>
            <person name="Wang Y."/>
            <person name="Carvalho R."/>
            <person name="Voegtly L."/>
            <person name="Shi R."/>
            <person name="Duckworth R."/>
            <person name="Johnson A."/>
            <person name="Loviza R."/>
            <person name="Walstead R."/>
            <person name="Shah Z."/>
            <person name="Kiflezghi M."/>
            <person name="Wade K."/>
            <person name="Ball S.L."/>
            <person name="Bradley K.W."/>
            <person name="Asai D.J."/>
            <person name="Bowman C.A."/>
            <person name="Russell D.A."/>
            <person name="Pope W.H."/>
            <person name="Jacobs-Sera D."/>
            <person name="Hendrix R.W."/>
            <person name="Hatfull G.F."/>
        </authorList>
    </citation>
    <scope>NUCLEOTIDE SEQUENCE [LARGE SCALE GENOMIC DNA]</scope>
    <source>
        <strain evidence="1 2">DSM 27648</strain>
    </source>
</reference>
<dbReference type="Proteomes" id="UP000064967">
    <property type="component" value="Chromosome"/>
</dbReference>
<accession>A0A0K1PIU5</accession>
<dbReference type="EMBL" id="CP012333">
    <property type="protein sequence ID" value="AKU93442.1"/>
    <property type="molecule type" value="Genomic_DNA"/>
</dbReference>
<evidence type="ECO:0000313" key="1">
    <source>
        <dbReference type="EMBL" id="AKU93442.1"/>
    </source>
</evidence>
<name>A0A0K1PIU5_9BACT</name>
<organism evidence="1 2">
    <name type="scientific">Labilithrix luteola</name>
    <dbReference type="NCBI Taxonomy" id="1391654"/>
    <lineage>
        <taxon>Bacteria</taxon>
        <taxon>Pseudomonadati</taxon>
        <taxon>Myxococcota</taxon>
        <taxon>Polyangia</taxon>
        <taxon>Polyangiales</taxon>
        <taxon>Labilitrichaceae</taxon>
        <taxon>Labilithrix</taxon>
    </lineage>
</organism>
<protein>
    <submittedName>
        <fullName evidence="1">Uncharacterized protein</fullName>
    </submittedName>
</protein>
<dbReference type="KEGG" id="llu:AKJ09_00106"/>
<dbReference type="AlphaFoldDB" id="A0A0K1PIU5"/>
<sequence>MLKYLAALKAKSPVARLLLLDAEEGFRHIVTIAPNSAEASAGMSMHVTTAFTFACDADDELEAQRLYNTMPKADQESLDALDAANPGSMKIWERTSA</sequence>
<proteinExistence type="predicted"/>
<gene>
    <name evidence="1" type="ORF">AKJ09_00106</name>
</gene>
<evidence type="ECO:0000313" key="2">
    <source>
        <dbReference type="Proteomes" id="UP000064967"/>
    </source>
</evidence>